<dbReference type="PANTHER" id="PTHR34502">
    <property type="entry name" value="DUF6594 DOMAIN-CONTAINING PROTEIN-RELATED"/>
    <property type="match status" value="1"/>
</dbReference>
<dbReference type="AlphaFoldDB" id="A0AAV9H2K8"/>
<organism evidence="3 4">
    <name type="scientific">Podospora aff. communis PSN243</name>
    <dbReference type="NCBI Taxonomy" id="3040156"/>
    <lineage>
        <taxon>Eukaryota</taxon>
        <taxon>Fungi</taxon>
        <taxon>Dikarya</taxon>
        <taxon>Ascomycota</taxon>
        <taxon>Pezizomycotina</taxon>
        <taxon>Sordariomycetes</taxon>
        <taxon>Sordariomycetidae</taxon>
        <taxon>Sordariales</taxon>
        <taxon>Podosporaceae</taxon>
        <taxon>Podospora</taxon>
    </lineage>
</organism>
<accession>A0AAV9H2K8</accession>
<sequence length="300" mass="33394">MNVENAPEASGFPALARRIALNPDYESFIFRKFDRLSARNLLHLEGKLAYLEYKLDQADKQALNAADNESHRSMRAWEAFEQNSEDAQRPESAHMKIAEQIRETLEKYQEALLRQNQIAVLEQPNKRALAVARHLSGVQACDAAGNTRRRHLLSGLSEQRLDEDNRRDLVAVRKPAEKDVLSRFLQDHWFLKTTSVGNDDFEYIKEDHVNWVAAGVSTIAAASLLFGAILMLHFVRDENTQLVLIGLLTVLFALSVGVLTNAKRAEVFAASAAYAAVLVVFVSSDTAPSSCTCTVQSAVP</sequence>
<keyword evidence="1" id="KW-1133">Transmembrane helix</keyword>
<name>A0AAV9H2K8_9PEZI</name>
<evidence type="ECO:0000259" key="2">
    <source>
        <dbReference type="Pfam" id="PF20237"/>
    </source>
</evidence>
<proteinExistence type="predicted"/>
<feature type="transmembrane region" description="Helical" evidence="1">
    <location>
        <begin position="211"/>
        <end position="235"/>
    </location>
</feature>
<dbReference type="Pfam" id="PF20237">
    <property type="entry name" value="DUF6594"/>
    <property type="match status" value="1"/>
</dbReference>
<dbReference type="InterPro" id="IPR046529">
    <property type="entry name" value="DUF6594"/>
</dbReference>
<reference evidence="3" key="1">
    <citation type="journal article" date="2023" name="Mol. Phylogenet. Evol.">
        <title>Genome-scale phylogeny and comparative genomics of the fungal order Sordariales.</title>
        <authorList>
            <person name="Hensen N."/>
            <person name="Bonometti L."/>
            <person name="Westerberg I."/>
            <person name="Brannstrom I.O."/>
            <person name="Guillou S."/>
            <person name="Cros-Aarteil S."/>
            <person name="Calhoun S."/>
            <person name="Haridas S."/>
            <person name="Kuo A."/>
            <person name="Mondo S."/>
            <person name="Pangilinan J."/>
            <person name="Riley R."/>
            <person name="LaButti K."/>
            <person name="Andreopoulos B."/>
            <person name="Lipzen A."/>
            <person name="Chen C."/>
            <person name="Yan M."/>
            <person name="Daum C."/>
            <person name="Ng V."/>
            <person name="Clum A."/>
            <person name="Steindorff A."/>
            <person name="Ohm R.A."/>
            <person name="Martin F."/>
            <person name="Silar P."/>
            <person name="Natvig D.O."/>
            <person name="Lalanne C."/>
            <person name="Gautier V."/>
            <person name="Ament-Velasquez S.L."/>
            <person name="Kruys A."/>
            <person name="Hutchinson M.I."/>
            <person name="Powell A.J."/>
            <person name="Barry K."/>
            <person name="Miller A.N."/>
            <person name="Grigoriev I.V."/>
            <person name="Debuchy R."/>
            <person name="Gladieux P."/>
            <person name="Hiltunen Thoren M."/>
            <person name="Johannesson H."/>
        </authorList>
    </citation>
    <scope>NUCLEOTIDE SEQUENCE</scope>
    <source>
        <strain evidence="3">PSN243</strain>
    </source>
</reference>
<protein>
    <recommendedName>
        <fullName evidence="2">DUF6594 domain-containing protein</fullName>
    </recommendedName>
</protein>
<evidence type="ECO:0000313" key="4">
    <source>
        <dbReference type="Proteomes" id="UP001321760"/>
    </source>
</evidence>
<dbReference type="Proteomes" id="UP001321760">
    <property type="component" value="Unassembled WGS sequence"/>
</dbReference>
<dbReference type="PANTHER" id="PTHR34502:SF4">
    <property type="entry name" value="DUF6594 DOMAIN-CONTAINING PROTEIN"/>
    <property type="match status" value="1"/>
</dbReference>
<dbReference type="EMBL" id="MU865915">
    <property type="protein sequence ID" value="KAK4454923.1"/>
    <property type="molecule type" value="Genomic_DNA"/>
</dbReference>
<feature type="transmembrane region" description="Helical" evidence="1">
    <location>
        <begin position="241"/>
        <end position="260"/>
    </location>
</feature>
<feature type="transmembrane region" description="Helical" evidence="1">
    <location>
        <begin position="267"/>
        <end position="284"/>
    </location>
</feature>
<keyword evidence="1" id="KW-0472">Membrane</keyword>
<keyword evidence="1" id="KW-0812">Transmembrane</keyword>
<evidence type="ECO:0000313" key="3">
    <source>
        <dbReference type="EMBL" id="KAK4454923.1"/>
    </source>
</evidence>
<evidence type="ECO:0000256" key="1">
    <source>
        <dbReference type="SAM" id="Phobius"/>
    </source>
</evidence>
<reference evidence="3" key="2">
    <citation type="submission" date="2023-05" db="EMBL/GenBank/DDBJ databases">
        <authorList>
            <consortium name="Lawrence Berkeley National Laboratory"/>
            <person name="Steindorff A."/>
            <person name="Hensen N."/>
            <person name="Bonometti L."/>
            <person name="Westerberg I."/>
            <person name="Brannstrom I.O."/>
            <person name="Guillou S."/>
            <person name="Cros-Aarteil S."/>
            <person name="Calhoun S."/>
            <person name="Haridas S."/>
            <person name="Kuo A."/>
            <person name="Mondo S."/>
            <person name="Pangilinan J."/>
            <person name="Riley R."/>
            <person name="Labutti K."/>
            <person name="Andreopoulos B."/>
            <person name="Lipzen A."/>
            <person name="Chen C."/>
            <person name="Yanf M."/>
            <person name="Daum C."/>
            <person name="Ng V."/>
            <person name="Clum A."/>
            <person name="Ohm R."/>
            <person name="Martin F."/>
            <person name="Silar P."/>
            <person name="Natvig D."/>
            <person name="Lalanne C."/>
            <person name="Gautier V."/>
            <person name="Ament-Velasquez S.L."/>
            <person name="Kruys A."/>
            <person name="Hutchinson M.I."/>
            <person name="Powell A.J."/>
            <person name="Barry K."/>
            <person name="Miller A.N."/>
            <person name="Grigoriev I.V."/>
            <person name="Debuchy R."/>
            <person name="Gladieux P."/>
            <person name="Thoren M.H."/>
            <person name="Johannesson H."/>
        </authorList>
    </citation>
    <scope>NUCLEOTIDE SEQUENCE</scope>
    <source>
        <strain evidence="3">PSN243</strain>
    </source>
</reference>
<gene>
    <name evidence="3" type="ORF">QBC34DRAFT_103664</name>
</gene>
<comment type="caution">
    <text evidence="3">The sequence shown here is derived from an EMBL/GenBank/DDBJ whole genome shotgun (WGS) entry which is preliminary data.</text>
</comment>
<feature type="domain" description="DUF6594" evidence="2">
    <location>
        <begin position="12"/>
        <end position="279"/>
    </location>
</feature>
<keyword evidence="4" id="KW-1185">Reference proteome</keyword>